<evidence type="ECO:0000313" key="4">
    <source>
        <dbReference type="Proteomes" id="UP000317496"/>
    </source>
</evidence>
<feature type="signal peptide" evidence="1">
    <location>
        <begin position="1"/>
        <end position="26"/>
    </location>
</feature>
<dbReference type="OrthoDB" id="9787760at2"/>
<dbReference type="EMBL" id="CP041636">
    <property type="protein sequence ID" value="QDO97432.1"/>
    <property type="molecule type" value="Genomic_DNA"/>
</dbReference>
<dbReference type="Gene3D" id="1.25.40.10">
    <property type="entry name" value="Tetratricopeptide repeat domain"/>
    <property type="match status" value="1"/>
</dbReference>
<dbReference type="InterPro" id="IPR011990">
    <property type="entry name" value="TPR-like_helical_dom_sf"/>
</dbReference>
<dbReference type="PANTHER" id="PTHR10098">
    <property type="entry name" value="RAPSYN-RELATED"/>
    <property type="match status" value="1"/>
</dbReference>
<evidence type="ECO:0000313" key="3">
    <source>
        <dbReference type="EMBL" id="QDO97432.1"/>
    </source>
</evidence>
<organism evidence="3 4">
    <name type="scientific">Ferrovibrio terrae</name>
    <dbReference type="NCBI Taxonomy" id="2594003"/>
    <lineage>
        <taxon>Bacteria</taxon>
        <taxon>Pseudomonadati</taxon>
        <taxon>Pseudomonadota</taxon>
        <taxon>Alphaproteobacteria</taxon>
        <taxon>Rhodospirillales</taxon>
        <taxon>Rhodospirillaceae</taxon>
        <taxon>Ferrovibrio</taxon>
    </lineage>
</organism>
<name>A0A516H0Y5_9PROT</name>
<dbReference type="SUPFAM" id="SSF48452">
    <property type="entry name" value="TPR-like"/>
    <property type="match status" value="2"/>
</dbReference>
<evidence type="ECO:0000256" key="1">
    <source>
        <dbReference type="SAM" id="SignalP"/>
    </source>
</evidence>
<protein>
    <submittedName>
        <fullName evidence="3">CHAT domain-containing protein</fullName>
    </submittedName>
</protein>
<dbReference type="Pfam" id="PF12770">
    <property type="entry name" value="CHAT"/>
    <property type="match status" value="1"/>
</dbReference>
<dbReference type="PROSITE" id="PS00018">
    <property type="entry name" value="EF_HAND_1"/>
    <property type="match status" value="1"/>
</dbReference>
<feature type="domain" description="CHAT" evidence="2">
    <location>
        <begin position="690"/>
        <end position="1043"/>
    </location>
</feature>
<keyword evidence="1" id="KW-0732">Signal</keyword>
<dbReference type="AlphaFoldDB" id="A0A516H0Y5"/>
<dbReference type="RefSeq" id="WP_144068413.1">
    <property type="nucleotide sequence ID" value="NZ_CP041636.1"/>
</dbReference>
<dbReference type="Proteomes" id="UP000317496">
    <property type="component" value="Chromosome"/>
</dbReference>
<gene>
    <name evidence="3" type="ORF">FNB15_09210</name>
</gene>
<keyword evidence="4" id="KW-1185">Reference proteome</keyword>
<dbReference type="InterPro" id="IPR018247">
    <property type="entry name" value="EF_Hand_1_Ca_BS"/>
</dbReference>
<proteinExistence type="predicted"/>
<accession>A0A516H0Y5</accession>
<reference evidence="3 4" key="1">
    <citation type="submission" date="2019-07" db="EMBL/GenBank/DDBJ databases">
        <title>Genome sequencing for Ferrovibrio sp. K5.</title>
        <authorList>
            <person name="Park S.-J."/>
        </authorList>
    </citation>
    <scope>NUCLEOTIDE SEQUENCE [LARGE SCALE GENOMIC DNA]</scope>
    <source>
        <strain evidence="3 4">K5</strain>
    </source>
</reference>
<sequence>MAMRVVAAGLSIALLCAALPVQQATAQTAPAALAAPPRSIADILAILDQEKPDPAKRAKQIAEAEAAEPAGLDARQRSRFLYERAQAAALIGRPEAALKDATLALQLAEQVGADSFRIAQLLASMTRQTGQVQEAFNILAKYGEAMDKAPAQRGRAINAYQNAAMMALEMGKLDVAEKYVGYAQTTYTELATNPRSAAGAFMFFTSWQGSIDLGKAQIAQTRGRYAEAEKHLASSIANVRDAIEKSKHWADKPPAGGMENGNDIVLAKLGETKLAQGRIVEAEVDVRQALLSILRRGGKYFGPTAQTVASLSTVMVEQGRYTDAEALSRTAVEISRGIGVDETAPQVMQQKRALANILILQRRWQDAAALYEESTTAGGSQQELARAGNRISNGRILALARTGQGPRAVEVGGRILEAVTARLGERHFDAALTRGLHGVALAAAGNDAEAVAAFRAALPVILSSSRQADTEEATSAARDFYIQTIVESYIVLLARVQGSPLAAGLDAGTESFRLADAARGRSVQRALSASAARAAVRDPALANLIREEQDVLKQIAAQFGLLSNLLALPPGQRDDKAILSLRTEVDKLRDSRAKTRQQIEKQFPEYASLIDPRPPSIEDMRATLRPGEALVSFYLAQDNSFTWVVPKDGPVSFAASPVGAAAIEQKVNRLRRALEPQAETLGDIPAFDLALAHELYRTLLQPVEAGWKPAKSLFVVSNGALGLLPLALLPTAPATVDMKAAPLFDGYKTVPWLARTHAVTQLPSSAALKTLRGLPAGSASRAPLIGFGDPFFNAEQAAEAASEAPLHIASSDPVAVRGAKLKRRNAPATEGVNSAELGMLPRLPDTADELRSVAGAMQADLSKSLYLGKAANEKTVKQAKLDGYRVVAFATHGLIPGELNGLTQPALALSAPLVADVDGDGLLTMDEILGLKLDADWVVLSACNTGTGAGAGAEAASGLGRAFFYAGTRALLLTNWSVHSASARDLVTDLFRRQAADAKLGRAEALRQAMVALLDGPGYQEDGKTLFSYGHPIFWAPYTLMGDGG</sequence>
<feature type="chain" id="PRO_5022008843" evidence="1">
    <location>
        <begin position="27"/>
        <end position="1045"/>
    </location>
</feature>
<dbReference type="InterPro" id="IPR024983">
    <property type="entry name" value="CHAT_dom"/>
</dbReference>
<evidence type="ECO:0000259" key="2">
    <source>
        <dbReference type="Pfam" id="PF12770"/>
    </source>
</evidence>
<dbReference type="KEGG" id="fer:FNB15_09210"/>